<dbReference type="SUPFAM" id="SSF158472">
    <property type="entry name" value="HAMP domain-like"/>
    <property type="match status" value="1"/>
</dbReference>
<evidence type="ECO:0000256" key="4">
    <source>
        <dbReference type="ARBA" id="ARBA00022553"/>
    </source>
</evidence>
<dbReference type="Gene3D" id="6.10.340.10">
    <property type="match status" value="1"/>
</dbReference>
<evidence type="ECO:0000256" key="2">
    <source>
        <dbReference type="ARBA" id="ARBA00004370"/>
    </source>
</evidence>
<dbReference type="PROSITE" id="PS50109">
    <property type="entry name" value="HIS_KIN"/>
    <property type="match status" value="1"/>
</dbReference>
<keyword evidence="12" id="KW-1185">Reference proteome</keyword>
<dbReference type="InterPro" id="IPR004358">
    <property type="entry name" value="Sig_transdc_His_kin-like_C"/>
</dbReference>
<keyword evidence="5" id="KW-0808">Transferase</keyword>
<dbReference type="SUPFAM" id="SSF55874">
    <property type="entry name" value="ATPase domain of HSP90 chaperone/DNA topoisomerase II/histidine kinase"/>
    <property type="match status" value="1"/>
</dbReference>
<reference evidence="12" key="1">
    <citation type="journal article" date="2019" name="Int. J. Syst. Evol. Microbiol.">
        <title>The Global Catalogue of Microorganisms (GCM) 10K type strain sequencing project: providing services to taxonomists for standard genome sequencing and annotation.</title>
        <authorList>
            <consortium name="The Broad Institute Genomics Platform"/>
            <consortium name="The Broad Institute Genome Sequencing Center for Infectious Disease"/>
            <person name="Wu L."/>
            <person name="Ma J."/>
        </authorList>
    </citation>
    <scope>NUCLEOTIDE SEQUENCE [LARGE SCALE GENOMIC DNA]</scope>
    <source>
        <strain evidence="12">JCM 17805</strain>
    </source>
</reference>
<gene>
    <name evidence="11" type="ORF">GCM10023116_33220</name>
</gene>
<evidence type="ECO:0000259" key="9">
    <source>
        <dbReference type="PROSITE" id="PS50109"/>
    </source>
</evidence>
<evidence type="ECO:0000313" key="12">
    <source>
        <dbReference type="Proteomes" id="UP001500604"/>
    </source>
</evidence>
<dbReference type="PANTHER" id="PTHR43065:SF50">
    <property type="entry name" value="HISTIDINE KINASE"/>
    <property type="match status" value="1"/>
</dbReference>
<accession>A0ABP8V4W5</accession>
<protein>
    <recommendedName>
        <fullName evidence="3">histidine kinase</fullName>
        <ecNumber evidence="3">2.7.13.3</ecNumber>
    </recommendedName>
</protein>
<evidence type="ECO:0000256" key="6">
    <source>
        <dbReference type="ARBA" id="ARBA00022777"/>
    </source>
</evidence>
<keyword evidence="7" id="KW-0175">Coiled coil</keyword>
<evidence type="ECO:0000256" key="3">
    <source>
        <dbReference type="ARBA" id="ARBA00012438"/>
    </source>
</evidence>
<name>A0ABP8V4W5_9GAMM</name>
<dbReference type="InterPro" id="IPR003660">
    <property type="entry name" value="HAMP_dom"/>
</dbReference>
<dbReference type="EC" id="2.7.13.3" evidence="3"/>
<dbReference type="EMBL" id="BAABFL010000434">
    <property type="protein sequence ID" value="GAA4651039.1"/>
    <property type="molecule type" value="Genomic_DNA"/>
</dbReference>
<feature type="transmembrane region" description="Helical" evidence="8">
    <location>
        <begin position="12"/>
        <end position="32"/>
    </location>
</feature>
<comment type="caution">
    <text evidence="11">The sequence shown here is derived from an EMBL/GenBank/DDBJ whole genome shotgun (WGS) entry which is preliminary data.</text>
</comment>
<keyword evidence="4" id="KW-0597">Phosphoprotein</keyword>
<dbReference type="InterPro" id="IPR036890">
    <property type="entry name" value="HATPase_C_sf"/>
</dbReference>
<feature type="coiled-coil region" evidence="7">
    <location>
        <begin position="226"/>
        <end position="260"/>
    </location>
</feature>
<keyword evidence="8" id="KW-1133">Transmembrane helix</keyword>
<comment type="catalytic activity">
    <reaction evidence="1">
        <text>ATP + protein L-histidine = ADP + protein N-phospho-L-histidine.</text>
        <dbReference type="EC" id="2.7.13.3"/>
    </reaction>
</comment>
<feature type="domain" description="Histidine kinase" evidence="9">
    <location>
        <begin position="269"/>
        <end position="509"/>
    </location>
</feature>
<dbReference type="PANTHER" id="PTHR43065">
    <property type="entry name" value="SENSOR HISTIDINE KINASE"/>
    <property type="match status" value="1"/>
</dbReference>
<feature type="domain" description="HAMP" evidence="10">
    <location>
        <begin position="168"/>
        <end position="220"/>
    </location>
</feature>
<organism evidence="11 12">
    <name type="scientific">Kistimonas scapharcae</name>
    <dbReference type="NCBI Taxonomy" id="1036133"/>
    <lineage>
        <taxon>Bacteria</taxon>
        <taxon>Pseudomonadati</taxon>
        <taxon>Pseudomonadota</taxon>
        <taxon>Gammaproteobacteria</taxon>
        <taxon>Oceanospirillales</taxon>
        <taxon>Endozoicomonadaceae</taxon>
        <taxon>Kistimonas</taxon>
    </lineage>
</organism>
<dbReference type="Gene3D" id="1.10.287.130">
    <property type="match status" value="1"/>
</dbReference>
<evidence type="ECO:0000256" key="8">
    <source>
        <dbReference type="SAM" id="Phobius"/>
    </source>
</evidence>
<comment type="subcellular location">
    <subcellularLocation>
        <location evidence="2">Membrane</location>
    </subcellularLocation>
</comment>
<dbReference type="Pfam" id="PF02518">
    <property type="entry name" value="HATPase_c"/>
    <property type="match status" value="1"/>
</dbReference>
<keyword evidence="6" id="KW-0418">Kinase</keyword>
<dbReference type="Pfam" id="PF00672">
    <property type="entry name" value="HAMP"/>
    <property type="match status" value="1"/>
</dbReference>
<evidence type="ECO:0000256" key="1">
    <source>
        <dbReference type="ARBA" id="ARBA00000085"/>
    </source>
</evidence>
<dbReference type="SMART" id="SM00304">
    <property type="entry name" value="HAMP"/>
    <property type="match status" value="1"/>
</dbReference>
<keyword evidence="8" id="KW-0812">Transmembrane</keyword>
<dbReference type="RefSeq" id="WP_345197336.1">
    <property type="nucleotide sequence ID" value="NZ_BAABFL010000434.1"/>
</dbReference>
<evidence type="ECO:0000256" key="5">
    <source>
        <dbReference type="ARBA" id="ARBA00022679"/>
    </source>
</evidence>
<keyword evidence="8" id="KW-0472">Membrane</keyword>
<dbReference type="InterPro" id="IPR036097">
    <property type="entry name" value="HisK_dim/P_sf"/>
</dbReference>
<evidence type="ECO:0000259" key="10">
    <source>
        <dbReference type="PROSITE" id="PS50885"/>
    </source>
</evidence>
<dbReference type="Proteomes" id="UP001500604">
    <property type="component" value="Unassembled WGS sequence"/>
</dbReference>
<evidence type="ECO:0000313" key="11">
    <source>
        <dbReference type="EMBL" id="GAA4651039.1"/>
    </source>
</evidence>
<dbReference type="PRINTS" id="PR00344">
    <property type="entry name" value="BCTRLSENSOR"/>
</dbReference>
<dbReference type="SUPFAM" id="SSF47384">
    <property type="entry name" value="Homodimeric domain of signal transducing histidine kinase"/>
    <property type="match status" value="1"/>
</dbReference>
<dbReference type="InterPro" id="IPR005467">
    <property type="entry name" value="His_kinase_dom"/>
</dbReference>
<dbReference type="InterPro" id="IPR003594">
    <property type="entry name" value="HATPase_dom"/>
</dbReference>
<dbReference type="PROSITE" id="PS50885">
    <property type="entry name" value="HAMP"/>
    <property type="match status" value="1"/>
</dbReference>
<evidence type="ECO:0000256" key="7">
    <source>
        <dbReference type="SAM" id="Coils"/>
    </source>
</evidence>
<proteinExistence type="predicted"/>
<dbReference type="SMART" id="SM00387">
    <property type="entry name" value="HATPase_c"/>
    <property type="match status" value="1"/>
</dbReference>
<dbReference type="Gene3D" id="3.30.565.10">
    <property type="entry name" value="Histidine kinase-like ATPase, C-terminal domain"/>
    <property type="match status" value="1"/>
</dbReference>
<dbReference type="CDD" id="cd06225">
    <property type="entry name" value="HAMP"/>
    <property type="match status" value="1"/>
</dbReference>
<sequence>MALRTSLGVKLSSVILVMMVSSSILFTLFVVLDSNRHARAELTANARALAQILTITVSDHLYREDYPRIEEHLRKIVELYDQIQKAEIRLPDERVIGYAREPLIHDEPLFEHQEPVLARSGEVMGHVRVALQNPGDSTWLQSHVPELVAVSLLQAVCVSLVLLICIRRLVVTPLRQLAGQAERIGEGELSESVRMERQDEIGLLSGIMEGMRCNLNDLYNKILMQYSELDRRVDERTAELQEKNRELEETRSQLIQSEKMATIGVLAAGVAHEINNPVGYISSNLKSLEEYVDAMDDIIRAYEAKEPALAETGSLQEMTALKARHDLDYIRDDLPDLLEACKEGVFRIGETVSELMAFSRQNQHRWQEADVQACLDSTLNLIRSEIHHLEKDFQPLPRIRCIPSQLNQVFLNLLINAIHASGDNGRIYLRTHRVGDWVEVSIRDTGEGIAPEIRDKVFEPFFTTKAVGAGTGLGLAVSYDIIQKHHGEMLVDPDYTDGCGFIIRLPVNGSGGV</sequence>